<dbReference type="AlphaFoldDB" id="A0A3N4KVL9"/>
<name>A0A3N4KVL9_9PEZI</name>
<accession>A0A3N4KVL9</accession>
<feature type="compositionally biased region" description="Polar residues" evidence="1">
    <location>
        <begin position="8"/>
        <end position="17"/>
    </location>
</feature>
<protein>
    <submittedName>
        <fullName evidence="2">Uncharacterized protein</fullName>
    </submittedName>
</protein>
<keyword evidence="3" id="KW-1185">Reference proteome</keyword>
<evidence type="ECO:0000313" key="2">
    <source>
        <dbReference type="EMBL" id="RPB14587.1"/>
    </source>
</evidence>
<proteinExistence type="predicted"/>
<gene>
    <name evidence="2" type="ORF">P167DRAFT_572316</name>
</gene>
<dbReference type="InParanoid" id="A0A3N4KVL9"/>
<sequence length="87" mass="9268">MLPHLQPSRPTITPRNQPVTPPLTHTRPHHNHNHNYNPAIRHPAFFTERLHKAPPSSSPAASTGAGASSPVTAGYAYVAPKAAGAKL</sequence>
<organism evidence="2 3">
    <name type="scientific">Morchella conica CCBAS932</name>
    <dbReference type="NCBI Taxonomy" id="1392247"/>
    <lineage>
        <taxon>Eukaryota</taxon>
        <taxon>Fungi</taxon>
        <taxon>Dikarya</taxon>
        <taxon>Ascomycota</taxon>
        <taxon>Pezizomycotina</taxon>
        <taxon>Pezizomycetes</taxon>
        <taxon>Pezizales</taxon>
        <taxon>Morchellaceae</taxon>
        <taxon>Morchella</taxon>
    </lineage>
</organism>
<feature type="region of interest" description="Disordered" evidence="1">
    <location>
        <begin position="1"/>
        <end position="71"/>
    </location>
</feature>
<dbReference type="Proteomes" id="UP000277580">
    <property type="component" value="Unassembled WGS sequence"/>
</dbReference>
<reference evidence="2 3" key="1">
    <citation type="journal article" date="2018" name="Nat. Ecol. Evol.">
        <title>Pezizomycetes genomes reveal the molecular basis of ectomycorrhizal truffle lifestyle.</title>
        <authorList>
            <person name="Murat C."/>
            <person name="Payen T."/>
            <person name="Noel B."/>
            <person name="Kuo A."/>
            <person name="Morin E."/>
            <person name="Chen J."/>
            <person name="Kohler A."/>
            <person name="Krizsan K."/>
            <person name="Balestrini R."/>
            <person name="Da Silva C."/>
            <person name="Montanini B."/>
            <person name="Hainaut M."/>
            <person name="Levati E."/>
            <person name="Barry K.W."/>
            <person name="Belfiori B."/>
            <person name="Cichocki N."/>
            <person name="Clum A."/>
            <person name="Dockter R.B."/>
            <person name="Fauchery L."/>
            <person name="Guy J."/>
            <person name="Iotti M."/>
            <person name="Le Tacon F."/>
            <person name="Lindquist E.A."/>
            <person name="Lipzen A."/>
            <person name="Malagnac F."/>
            <person name="Mello A."/>
            <person name="Molinier V."/>
            <person name="Miyauchi S."/>
            <person name="Poulain J."/>
            <person name="Riccioni C."/>
            <person name="Rubini A."/>
            <person name="Sitrit Y."/>
            <person name="Splivallo R."/>
            <person name="Traeger S."/>
            <person name="Wang M."/>
            <person name="Zifcakova L."/>
            <person name="Wipf D."/>
            <person name="Zambonelli A."/>
            <person name="Paolocci F."/>
            <person name="Nowrousian M."/>
            <person name="Ottonello S."/>
            <person name="Baldrian P."/>
            <person name="Spatafora J.W."/>
            <person name="Henrissat B."/>
            <person name="Nagy L.G."/>
            <person name="Aury J.M."/>
            <person name="Wincker P."/>
            <person name="Grigoriev I.V."/>
            <person name="Bonfante P."/>
            <person name="Martin F.M."/>
        </authorList>
    </citation>
    <scope>NUCLEOTIDE SEQUENCE [LARGE SCALE GENOMIC DNA]</scope>
    <source>
        <strain evidence="2 3">CCBAS932</strain>
    </source>
</reference>
<dbReference type="EMBL" id="ML119117">
    <property type="protein sequence ID" value="RPB14587.1"/>
    <property type="molecule type" value="Genomic_DNA"/>
</dbReference>
<evidence type="ECO:0000256" key="1">
    <source>
        <dbReference type="SAM" id="MobiDB-lite"/>
    </source>
</evidence>
<evidence type="ECO:0000313" key="3">
    <source>
        <dbReference type="Proteomes" id="UP000277580"/>
    </source>
</evidence>
<feature type="compositionally biased region" description="Low complexity" evidence="1">
    <location>
        <begin position="53"/>
        <end position="71"/>
    </location>
</feature>